<name>A0ABT8TF71_9GAMM</name>
<evidence type="ECO:0000256" key="2">
    <source>
        <dbReference type="ARBA" id="ARBA00023295"/>
    </source>
</evidence>
<dbReference type="RefSeq" id="WP_302712324.1">
    <property type="nucleotide sequence ID" value="NZ_JAULRT010000052.1"/>
</dbReference>
<evidence type="ECO:0000259" key="4">
    <source>
        <dbReference type="PROSITE" id="PS52009"/>
    </source>
</evidence>
<dbReference type="SUPFAM" id="SSF51445">
    <property type="entry name" value="(Trans)glycosidases"/>
    <property type="match status" value="1"/>
</dbReference>
<dbReference type="InterPro" id="IPR051822">
    <property type="entry name" value="Glycosyl_Hydrolase_84"/>
</dbReference>
<comment type="similarity">
    <text evidence="3">Belongs to the glycosyl hydrolase 84 family.</text>
</comment>
<reference evidence="5" key="1">
    <citation type="submission" date="2023-07" db="EMBL/GenBank/DDBJ databases">
        <title>Gilvimarinus algae sp. nov., isolated from the surface of Kelp.</title>
        <authorList>
            <person name="Sun Y.Y."/>
            <person name="Gong Y."/>
            <person name="Du Z.J."/>
        </authorList>
    </citation>
    <scope>NUCLEOTIDE SEQUENCE</scope>
    <source>
        <strain evidence="5">SDUM040014</strain>
    </source>
</reference>
<dbReference type="PANTHER" id="PTHR13170:SF16">
    <property type="entry name" value="PROTEIN O-GLCNACASE"/>
    <property type="match status" value="1"/>
</dbReference>
<dbReference type="Gene3D" id="3.20.20.80">
    <property type="entry name" value="Glycosidases"/>
    <property type="match status" value="1"/>
</dbReference>
<protein>
    <submittedName>
        <fullName evidence="5">Beta-N-acetylglucosaminidase domain-containing protein</fullName>
    </submittedName>
</protein>
<dbReference type="Pfam" id="PF07555">
    <property type="entry name" value="NAGidase"/>
    <property type="match status" value="1"/>
</dbReference>
<evidence type="ECO:0000256" key="1">
    <source>
        <dbReference type="ARBA" id="ARBA00022801"/>
    </source>
</evidence>
<keyword evidence="6" id="KW-1185">Reference proteome</keyword>
<accession>A0ABT8TF71</accession>
<evidence type="ECO:0000313" key="6">
    <source>
        <dbReference type="Proteomes" id="UP001168380"/>
    </source>
</evidence>
<dbReference type="InterPro" id="IPR017853">
    <property type="entry name" value="GH"/>
</dbReference>
<comment type="caution">
    <text evidence="5">The sequence shown here is derived from an EMBL/GenBank/DDBJ whole genome shotgun (WGS) entry which is preliminary data.</text>
</comment>
<dbReference type="EMBL" id="JAULRT010000052">
    <property type="protein sequence ID" value="MDO3382164.1"/>
    <property type="molecule type" value="Genomic_DNA"/>
</dbReference>
<dbReference type="InterPro" id="IPR011496">
    <property type="entry name" value="O-GlcNAcase_cat"/>
</dbReference>
<dbReference type="PANTHER" id="PTHR13170">
    <property type="entry name" value="O-GLCNACASE"/>
    <property type="match status" value="1"/>
</dbReference>
<feature type="active site" description="Proton donor" evidence="3">
    <location>
        <position position="122"/>
    </location>
</feature>
<gene>
    <name evidence="5" type="ORF">QWI16_08245</name>
</gene>
<evidence type="ECO:0000313" key="5">
    <source>
        <dbReference type="EMBL" id="MDO3382164.1"/>
    </source>
</evidence>
<dbReference type="PROSITE" id="PS52009">
    <property type="entry name" value="GH84"/>
    <property type="match status" value="1"/>
</dbReference>
<feature type="domain" description="GH84" evidence="4">
    <location>
        <begin position="7"/>
        <end position="279"/>
    </location>
</feature>
<organism evidence="5 6">
    <name type="scientific">Gilvimarinus algae</name>
    <dbReference type="NCBI Taxonomy" id="3058037"/>
    <lineage>
        <taxon>Bacteria</taxon>
        <taxon>Pseudomonadati</taxon>
        <taxon>Pseudomonadota</taxon>
        <taxon>Gammaproteobacteria</taxon>
        <taxon>Cellvibrionales</taxon>
        <taxon>Cellvibrionaceae</taxon>
        <taxon>Gilvimarinus</taxon>
    </lineage>
</organism>
<keyword evidence="1 3" id="KW-0378">Hydrolase</keyword>
<sequence>MNTHNTLPAGVIEGFFGRTWRWQERRELAAFLGDNRLTFYLYAPKADRYLRSQWRSNHPPQEWQELKQTRATYSDHHIDFGVGLSPLDLCSATGEAETQALDRKIRELNKLNLDYLALLFDDMRGDMPQLAERQAQLACRSAELSNARKIILCPTYYSTDPVLEKVFGKAPANYLQDLGRQLDPTIDVFWTGPKVCSEHYPRDHLLEVTDLLGRQPFLWDNYPVNDGAVRSQHLYLAAPEDDRAQITNLISGIAANPMNQFAASFPALAGLGRAVTQKHYAREAATAEIFNDLYPQQLAAQLATDAPNFARVKLSDMSETEKLDLMEIYRSWQNRAPIAKEVCEWLAGGYEFDPNCLTE</sequence>
<proteinExistence type="inferred from homology"/>
<keyword evidence="2 3" id="KW-0326">Glycosidase</keyword>
<evidence type="ECO:0000256" key="3">
    <source>
        <dbReference type="PROSITE-ProRule" id="PRU01353"/>
    </source>
</evidence>
<dbReference type="Proteomes" id="UP001168380">
    <property type="component" value="Unassembled WGS sequence"/>
</dbReference>